<dbReference type="AlphaFoldDB" id="T0Z5F6"/>
<comment type="caution">
    <text evidence="1">The sequence shown here is derived from an EMBL/GenBank/DDBJ whole genome shotgun (WGS) entry which is preliminary data.</text>
</comment>
<name>T0Z5F6_9ZZZZ</name>
<evidence type="ECO:0000313" key="1">
    <source>
        <dbReference type="EMBL" id="EQD40268.1"/>
    </source>
</evidence>
<sequence>MDWKAKVEIFEQLRREHEFGIGTVAGVAAKFGVHRRMVRQALAGAVPPLHQYPVRVKPKLDAVVAFIDGVLEADRRAPRKQRHTARRIYRRILIEFPGVSVAESTVRNHVRER</sequence>
<reference evidence="1" key="2">
    <citation type="journal article" date="2014" name="ISME J.">
        <title>Microbial stratification in low pH oxic and suboxic macroscopic growths along an acid mine drainage.</title>
        <authorList>
            <person name="Mendez-Garcia C."/>
            <person name="Mesa V."/>
            <person name="Sprenger R.R."/>
            <person name="Richter M."/>
            <person name="Diez M.S."/>
            <person name="Solano J."/>
            <person name="Bargiela R."/>
            <person name="Golyshina O.V."/>
            <person name="Manteca A."/>
            <person name="Ramos J.L."/>
            <person name="Gallego J.R."/>
            <person name="Llorente I."/>
            <person name="Martins Dos Santos V.A."/>
            <person name="Jensen O.N."/>
            <person name="Pelaez A.I."/>
            <person name="Sanchez J."/>
            <person name="Ferrer M."/>
        </authorList>
    </citation>
    <scope>NUCLEOTIDE SEQUENCE</scope>
</reference>
<protein>
    <submittedName>
        <fullName evidence="1">Transposase</fullName>
    </submittedName>
</protein>
<feature type="non-terminal residue" evidence="1">
    <location>
        <position position="113"/>
    </location>
</feature>
<proteinExistence type="predicted"/>
<dbReference type="EMBL" id="AUZZ01007996">
    <property type="protein sequence ID" value="EQD40268.1"/>
    <property type="molecule type" value="Genomic_DNA"/>
</dbReference>
<accession>T0Z5F6</accession>
<gene>
    <name evidence="1" type="ORF">B2A_11082</name>
</gene>
<reference evidence="1" key="1">
    <citation type="submission" date="2013-08" db="EMBL/GenBank/DDBJ databases">
        <authorList>
            <person name="Mendez C."/>
            <person name="Richter M."/>
            <person name="Ferrer M."/>
            <person name="Sanchez J."/>
        </authorList>
    </citation>
    <scope>NUCLEOTIDE SEQUENCE</scope>
</reference>
<organism evidence="1">
    <name type="scientific">mine drainage metagenome</name>
    <dbReference type="NCBI Taxonomy" id="410659"/>
    <lineage>
        <taxon>unclassified sequences</taxon>
        <taxon>metagenomes</taxon>
        <taxon>ecological metagenomes</taxon>
    </lineage>
</organism>